<dbReference type="OrthoDB" id="8943859at2"/>
<evidence type="ECO:0000256" key="8">
    <source>
        <dbReference type="ARBA" id="ARBA00030117"/>
    </source>
</evidence>
<keyword evidence="10" id="KW-0282">Flagellum</keyword>
<dbReference type="NCBIfam" id="TIGR03824">
    <property type="entry name" value="FlgM_jcvi"/>
    <property type="match status" value="1"/>
</dbReference>
<keyword evidence="4" id="KW-1005">Bacterial flagellum biogenesis</keyword>
<evidence type="ECO:0000256" key="3">
    <source>
        <dbReference type="ARBA" id="ARBA00022491"/>
    </source>
</evidence>
<dbReference type="InterPro" id="IPR031316">
    <property type="entry name" value="FlgM_C"/>
</dbReference>
<reference evidence="10 11" key="1">
    <citation type="submission" date="2019-08" db="EMBL/GenBank/DDBJ databases">
        <authorList>
            <person name="Peeters C."/>
        </authorList>
    </citation>
    <scope>NUCLEOTIDE SEQUENCE [LARGE SCALE GENOMIC DNA]</scope>
    <source>
        <strain evidence="10 11">LMG 18089</strain>
    </source>
</reference>
<organism evidence="10 11">
    <name type="scientific">Pandoraea apista</name>
    <dbReference type="NCBI Taxonomy" id="93218"/>
    <lineage>
        <taxon>Bacteria</taxon>
        <taxon>Pseudomonadati</taxon>
        <taxon>Pseudomonadota</taxon>
        <taxon>Betaproteobacteria</taxon>
        <taxon>Burkholderiales</taxon>
        <taxon>Burkholderiaceae</taxon>
        <taxon>Pandoraea</taxon>
    </lineage>
</organism>
<proteinExistence type="inferred from homology"/>
<sequence length="99" mass="10310">MPKIDSIANVAPIDAARLRLTAGQTQPRAKPTAAMGSTPRAVPANAGEWLASARAAVESVPRVDAAKVARIKAMLASGELAFDSERVANGILTHHGMLR</sequence>
<protein>
    <recommendedName>
        <fullName evidence="2">Negative regulator of flagellin synthesis</fullName>
    </recommendedName>
    <alternativeName>
        <fullName evidence="8">Anti-sigma-28 factor</fullName>
    </alternativeName>
</protein>
<dbReference type="AlphaFoldDB" id="A0A5E5P7X0"/>
<evidence type="ECO:0000259" key="9">
    <source>
        <dbReference type="Pfam" id="PF04316"/>
    </source>
</evidence>
<evidence type="ECO:0000256" key="7">
    <source>
        <dbReference type="ARBA" id="ARBA00024739"/>
    </source>
</evidence>
<keyword evidence="6" id="KW-0804">Transcription</keyword>
<accession>A0A5E5P7X0</accession>
<dbReference type="InterPro" id="IPR007412">
    <property type="entry name" value="FlgM"/>
</dbReference>
<dbReference type="GO" id="GO:0044781">
    <property type="term" value="P:bacterial-type flagellum organization"/>
    <property type="evidence" value="ECO:0007669"/>
    <property type="project" value="UniProtKB-KW"/>
</dbReference>
<dbReference type="InterPro" id="IPR035890">
    <property type="entry name" value="Anti-sigma-28_factor_FlgM_sf"/>
</dbReference>
<evidence type="ECO:0000256" key="5">
    <source>
        <dbReference type="ARBA" id="ARBA00023015"/>
    </source>
</evidence>
<dbReference type="Pfam" id="PF04316">
    <property type="entry name" value="FlgM"/>
    <property type="match status" value="1"/>
</dbReference>
<evidence type="ECO:0000256" key="4">
    <source>
        <dbReference type="ARBA" id="ARBA00022795"/>
    </source>
</evidence>
<evidence type="ECO:0000256" key="6">
    <source>
        <dbReference type="ARBA" id="ARBA00023163"/>
    </source>
</evidence>
<keyword evidence="10" id="KW-0969">Cilium</keyword>
<comment type="function">
    <text evidence="7">Responsible for the coupling of flagellin expression to flagellar assembly by preventing expression of the flagellin genes when a component of the middle class of proteins is defective. It negatively regulates flagellar genes by inhibiting the activity of FliA by directly binding to FliA.</text>
</comment>
<keyword evidence="3" id="KW-0678">Repressor</keyword>
<feature type="domain" description="Anti-sigma-28 factor FlgM C-terminal" evidence="9">
    <location>
        <begin position="50"/>
        <end position="92"/>
    </location>
</feature>
<evidence type="ECO:0000313" key="11">
    <source>
        <dbReference type="Proteomes" id="UP000364291"/>
    </source>
</evidence>
<keyword evidence="10" id="KW-0966">Cell projection</keyword>
<gene>
    <name evidence="10" type="ORF">PAP18089_03613</name>
</gene>
<dbReference type="Proteomes" id="UP000364291">
    <property type="component" value="Unassembled WGS sequence"/>
</dbReference>
<evidence type="ECO:0000313" key="10">
    <source>
        <dbReference type="EMBL" id="VVG72617.1"/>
    </source>
</evidence>
<comment type="similarity">
    <text evidence="1">Belongs to the FlgM family.</text>
</comment>
<name>A0A5E5P7X0_9BURK</name>
<evidence type="ECO:0000256" key="2">
    <source>
        <dbReference type="ARBA" id="ARBA00017823"/>
    </source>
</evidence>
<dbReference type="GO" id="GO:0045892">
    <property type="term" value="P:negative regulation of DNA-templated transcription"/>
    <property type="evidence" value="ECO:0007669"/>
    <property type="project" value="InterPro"/>
</dbReference>
<dbReference type="EMBL" id="CABPSX010000007">
    <property type="protein sequence ID" value="VVG72617.1"/>
    <property type="molecule type" value="Genomic_DNA"/>
</dbReference>
<evidence type="ECO:0000256" key="1">
    <source>
        <dbReference type="ARBA" id="ARBA00005322"/>
    </source>
</evidence>
<dbReference type="RefSeq" id="WP_094068149.1">
    <property type="nucleotide sequence ID" value="NZ_CABPSX010000007.1"/>
</dbReference>
<dbReference type="SUPFAM" id="SSF101498">
    <property type="entry name" value="Anti-sigma factor FlgM"/>
    <property type="match status" value="1"/>
</dbReference>
<keyword evidence="5" id="KW-0805">Transcription regulation</keyword>